<name>A0A0L1JJ39_9RHOB</name>
<protein>
    <submittedName>
        <fullName evidence="1">Uncharacterized protein</fullName>
    </submittedName>
</protein>
<evidence type="ECO:0000313" key="2">
    <source>
        <dbReference type="Proteomes" id="UP000036938"/>
    </source>
</evidence>
<reference evidence="1 2" key="1">
    <citation type="journal article" date="2015" name="Int. J. Syst. Evol. Microbiol.">
        <title>Aestuariivita atlantica sp. nov., isolated from deep sea sediment of the Atlantic Ocean.</title>
        <authorList>
            <person name="Li G."/>
            <person name="Lai Q."/>
            <person name="Du Y."/>
            <person name="Liu X."/>
            <person name="Sun F."/>
            <person name="Shao Z."/>
        </authorList>
    </citation>
    <scope>NUCLEOTIDE SEQUENCE [LARGE SCALE GENOMIC DNA]</scope>
    <source>
        <strain evidence="1 2">22II-S11-z3</strain>
    </source>
</reference>
<comment type="caution">
    <text evidence="1">The sequence shown here is derived from an EMBL/GenBank/DDBJ whole genome shotgun (WGS) entry which is preliminary data.</text>
</comment>
<sequence length="92" mass="10354">MATNQTAQPSIGKFYETLRLVAFVVGSKNDAGIHEQPLDKLSVLSSLDENERAIVEAFIASKMFSERFQFLCCYLSNTRDVPVERFVAYNVS</sequence>
<dbReference type="AlphaFoldDB" id="A0A0L1JJ39"/>
<dbReference type="Proteomes" id="UP000036938">
    <property type="component" value="Unassembled WGS sequence"/>
</dbReference>
<keyword evidence="2" id="KW-1185">Reference proteome</keyword>
<proteinExistence type="predicted"/>
<gene>
    <name evidence="1" type="ORF">ATO11_20890</name>
</gene>
<evidence type="ECO:0000313" key="1">
    <source>
        <dbReference type="EMBL" id="KNG91780.1"/>
    </source>
</evidence>
<dbReference type="EMBL" id="AQQZ01000035">
    <property type="protein sequence ID" value="KNG91780.1"/>
    <property type="molecule type" value="Genomic_DNA"/>
</dbReference>
<accession>A0A0L1JJ39</accession>
<organism evidence="1 2">
    <name type="scientific">Pseudaestuariivita atlantica</name>
    <dbReference type="NCBI Taxonomy" id="1317121"/>
    <lineage>
        <taxon>Bacteria</taxon>
        <taxon>Pseudomonadati</taxon>
        <taxon>Pseudomonadota</taxon>
        <taxon>Alphaproteobacteria</taxon>
        <taxon>Rhodobacterales</taxon>
        <taxon>Paracoccaceae</taxon>
        <taxon>Pseudaestuariivita</taxon>
    </lineage>
</organism>